<evidence type="ECO:0000313" key="7">
    <source>
        <dbReference type="EMBL" id="CBJ90350.1"/>
    </source>
</evidence>
<comment type="similarity">
    <text evidence="1">In the C-terminal section; belongs to the class-I pyridoxal-phosphate-dependent aminotransferase family.</text>
</comment>
<keyword evidence="5" id="KW-0804">Transcription</keyword>
<dbReference type="AlphaFoldDB" id="D3VFN6"/>
<dbReference type="EMBL" id="FN667742">
    <property type="protein sequence ID" value="CBJ90350.1"/>
    <property type="molecule type" value="Genomic_DNA"/>
</dbReference>
<dbReference type="Pfam" id="PF00392">
    <property type="entry name" value="GntR"/>
    <property type="match status" value="1"/>
</dbReference>
<name>D3VFN6_XENNA</name>
<protein>
    <submittedName>
        <fullName evidence="7">Transcriptional regulatory protein ptsJ</fullName>
    </submittedName>
</protein>
<evidence type="ECO:0000256" key="3">
    <source>
        <dbReference type="ARBA" id="ARBA00023015"/>
    </source>
</evidence>
<dbReference type="GO" id="GO:0003677">
    <property type="term" value="F:DNA binding"/>
    <property type="evidence" value="ECO:0007669"/>
    <property type="project" value="UniProtKB-KW"/>
</dbReference>
<dbReference type="InterPro" id="IPR004839">
    <property type="entry name" value="Aminotransferase_I/II_large"/>
</dbReference>
<dbReference type="InterPro" id="IPR036388">
    <property type="entry name" value="WH-like_DNA-bd_sf"/>
</dbReference>
<dbReference type="GeneID" id="24902571"/>
<sequence length="435" mass="47718">MEITAKTASDIFEQVRSSVLTGKLKPGTALPSVRELASELEINRNTVAAAYKKLVDHGIVISRGRKGTFISEVDSVFTLEGTPPGLALKDLAGGNPAVALLPRITPDAGFSLSAHRMYGEPAVNPALESLGREWLGQDLYHAFELNLTNGAVDAIERLLADSLIAGDKVIVEDPCFLSSINTLKNLRLTPVGISVDDEGMQDEILAEQLKQGAQAIIITPRAHNPTGCGLSKIRAARIKALLNAHPEVLIIIDDHFSLLSSCDYYDVIPEGATRWALIRSTSKFLGPDMRLAFVASDIETSFRLRKRLNSGTNWVSHILQDIVTDIMKSPQFHKELSQVKETYRAKRENLIRDLKNNNIHVPTSHDGLNIWIPLNVDIDAVIMQLAQHGWLVRNGEVFSVQASSKGLRISVSSLNETTSAIFVKSLSLVLHNQHH</sequence>
<feature type="domain" description="HTH gntR-type" evidence="6">
    <location>
        <begin position="5"/>
        <end position="73"/>
    </location>
</feature>
<organism evidence="7 8">
    <name type="scientific">Xenorhabdus nematophila (strain ATCC 19061 / DSM 3370 / CCUG 14189 / LMG 1036 / NCIMB 9965 / AN6)</name>
    <dbReference type="NCBI Taxonomy" id="406817"/>
    <lineage>
        <taxon>Bacteria</taxon>
        <taxon>Pseudomonadati</taxon>
        <taxon>Pseudomonadota</taxon>
        <taxon>Gammaproteobacteria</taxon>
        <taxon>Enterobacterales</taxon>
        <taxon>Morganellaceae</taxon>
        <taxon>Xenorhabdus</taxon>
    </lineage>
</organism>
<evidence type="ECO:0000256" key="4">
    <source>
        <dbReference type="ARBA" id="ARBA00023125"/>
    </source>
</evidence>
<dbReference type="InterPro" id="IPR000524">
    <property type="entry name" value="Tscrpt_reg_HTH_GntR"/>
</dbReference>
<keyword evidence="3" id="KW-0805">Transcription regulation</keyword>
<evidence type="ECO:0000256" key="1">
    <source>
        <dbReference type="ARBA" id="ARBA00005384"/>
    </source>
</evidence>
<dbReference type="InterPro" id="IPR051446">
    <property type="entry name" value="HTH_trans_reg/aminotransferase"/>
</dbReference>
<dbReference type="CDD" id="cd00609">
    <property type="entry name" value="AAT_like"/>
    <property type="match status" value="1"/>
</dbReference>
<dbReference type="HOGENOM" id="CLU_017584_2_0_6"/>
<dbReference type="RefSeq" id="WP_013184356.1">
    <property type="nucleotide sequence ID" value="NC_014228.1"/>
</dbReference>
<reference evidence="7 8" key="1">
    <citation type="journal article" date="2011" name="PLoS ONE">
        <title>The entomopathogenic bacterial endosymbionts xenorhabdus and photorhabdus: convergent lifestyles from divergent genomes.</title>
        <authorList>
            <person name="Chaston J.M."/>
            <person name="Suen G."/>
            <person name="Tucker S.L."/>
            <person name="Andersen A.W."/>
            <person name="Bhasin A."/>
            <person name="Bode E."/>
            <person name="Bode H.B."/>
            <person name="Brachmann A.O."/>
            <person name="Cowles C.E."/>
            <person name="Cowles K.N."/>
            <person name="Darby C."/>
            <person name="de Leon L."/>
            <person name="Drace K."/>
            <person name="Du Z."/>
            <person name="Givaudan A."/>
            <person name="Herbert Tran E.E."/>
            <person name="Jewell K.A."/>
            <person name="Knack J.J."/>
            <person name="Krasomil-Osterfeld K.C."/>
            <person name="Kukor R."/>
            <person name="Lanois A."/>
            <person name="Latreille P."/>
            <person name="Leimgruber N.K."/>
            <person name="Lipke C.M."/>
            <person name="Liu R."/>
            <person name="Lu X."/>
            <person name="Martens E.C."/>
            <person name="Marri P.R."/>
            <person name="Medigue C."/>
            <person name="Menard M.L."/>
            <person name="Miller N.M."/>
            <person name="Morales-Soto N."/>
            <person name="Norton S."/>
            <person name="Ogier J.C."/>
            <person name="Orchard S.S."/>
            <person name="Park D."/>
            <person name="Park Y."/>
            <person name="Qurollo B.A."/>
            <person name="Sugar D.R."/>
            <person name="Richards G.R."/>
            <person name="Rouy Z."/>
            <person name="Slominski B."/>
            <person name="Slominski K."/>
            <person name="Snyder H."/>
            <person name="Tjaden B.C."/>
            <person name="van der Hoeven R."/>
            <person name="Welch R.D."/>
            <person name="Wheeler C."/>
            <person name="Xiang B."/>
            <person name="Barbazuk B."/>
            <person name="Gaudriault S."/>
            <person name="Goodner B."/>
            <person name="Slater S.C."/>
            <person name="Forst S."/>
            <person name="Goldman B.S."/>
            <person name="Goodrich-Blair H."/>
        </authorList>
    </citation>
    <scope>NUCLEOTIDE SEQUENCE [LARGE SCALE GENOMIC DNA]</scope>
    <source>
        <strain evidence="8">ATCC 19061 / DSM 3370 / CCUG 14189 / LMG 1036 / NCIMB 9965 / AN6</strain>
    </source>
</reference>
<proteinExistence type="inferred from homology"/>
<dbReference type="Pfam" id="PF00155">
    <property type="entry name" value="Aminotran_1_2"/>
    <property type="match status" value="1"/>
</dbReference>
<dbReference type="CDD" id="cd07377">
    <property type="entry name" value="WHTH_GntR"/>
    <property type="match status" value="1"/>
</dbReference>
<dbReference type="PANTHER" id="PTHR46577:SF1">
    <property type="entry name" value="HTH-TYPE TRANSCRIPTIONAL REGULATORY PROTEIN GABR"/>
    <property type="match status" value="1"/>
</dbReference>
<dbReference type="Gene3D" id="1.10.10.10">
    <property type="entry name" value="Winged helix-like DNA-binding domain superfamily/Winged helix DNA-binding domain"/>
    <property type="match status" value="1"/>
</dbReference>
<dbReference type="KEGG" id="xne:XNC1_2291"/>
<dbReference type="SUPFAM" id="SSF53383">
    <property type="entry name" value="PLP-dependent transferases"/>
    <property type="match status" value="1"/>
</dbReference>
<dbReference type="STRING" id="406817.XNC1_2291"/>
<dbReference type="GO" id="GO:0003700">
    <property type="term" value="F:DNA-binding transcription factor activity"/>
    <property type="evidence" value="ECO:0007669"/>
    <property type="project" value="InterPro"/>
</dbReference>
<dbReference type="eggNOG" id="COG1167">
    <property type="taxonomic scope" value="Bacteria"/>
</dbReference>
<dbReference type="Proteomes" id="UP000008075">
    <property type="component" value="Chromosome"/>
</dbReference>
<dbReference type="InterPro" id="IPR015424">
    <property type="entry name" value="PyrdxlP-dep_Trfase"/>
</dbReference>
<dbReference type="PROSITE" id="PS50949">
    <property type="entry name" value="HTH_GNTR"/>
    <property type="match status" value="1"/>
</dbReference>
<dbReference type="InterPro" id="IPR036390">
    <property type="entry name" value="WH_DNA-bd_sf"/>
</dbReference>
<keyword evidence="4" id="KW-0238">DNA-binding</keyword>
<evidence type="ECO:0000313" key="8">
    <source>
        <dbReference type="Proteomes" id="UP000008075"/>
    </source>
</evidence>
<dbReference type="PRINTS" id="PR00035">
    <property type="entry name" value="HTHGNTR"/>
</dbReference>
<dbReference type="SMART" id="SM00345">
    <property type="entry name" value="HTH_GNTR"/>
    <property type="match status" value="1"/>
</dbReference>
<dbReference type="SUPFAM" id="SSF46785">
    <property type="entry name" value="Winged helix' DNA-binding domain"/>
    <property type="match status" value="1"/>
</dbReference>
<evidence type="ECO:0000256" key="5">
    <source>
        <dbReference type="ARBA" id="ARBA00023163"/>
    </source>
</evidence>
<gene>
    <name evidence="7" type="ordered locus">XNC1_2291</name>
</gene>
<dbReference type="Gene3D" id="3.40.640.10">
    <property type="entry name" value="Type I PLP-dependent aspartate aminotransferase-like (Major domain)"/>
    <property type="match status" value="1"/>
</dbReference>
<dbReference type="NCBIfam" id="NF012025">
    <property type="entry name" value="PRK15481.1"/>
    <property type="match status" value="1"/>
</dbReference>
<dbReference type="PANTHER" id="PTHR46577">
    <property type="entry name" value="HTH-TYPE TRANSCRIPTIONAL REGULATORY PROTEIN GABR"/>
    <property type="match status" value="1"/>
</dbReference>
<evidence type="ECO:0000256" key="2">
    <source>
        <dbReference type="ARBA" id="ARBA00022898"/>
    </source>
</evidence>
<dbReference type="InterPro" id="IPR015421">
    <property type="entry name" value="PyrdxlP-dep_Trfase_major"/>
</dbReference>
<accession>D3VFN6</accession>
<dbReference type="GO" id="GO:0030170">
    <property type="term" value="F:pyridoxal phosphate binding"/>
    <property type="evidence" value="ECO:0007669"/>
    <property type="project" value="InterPro"/>
</dbReference>
<keyword evidence="2" id="KW-0663">Pyridoxal phosphate</keyword>
<keyword evidence="8" id="KW-1185">Reference proteome</keyword>
<evidence type="ECO:0000259" key="6">
    <source>
        <dbReference type="PROSITE" id="PS50949"/>
    </source>
</evidence>